<gene>
    <name evidence="2" type="ORF">DF222_06470</name>
</gene>
<accession>A0A2U1T6G1</accession>
<dbReference type="AlphaFoldDB" id="A0A2U1T6G1"/>
<dbReference type="OrthoDB" id="4880945at2"/>
<protein>
    <submittedName>
        <fullName evidence="2">Uncharacterized protein</fullName>
    </submittedName>
</protein>
<feature type="region of interest" description="Disordered" evidence="1">
    <location>
        <begin position="11"/>
        <end position="78"/>
    </location>
</feature>
<comment type="caution">
    <text evidence="2">The sequence shown here is derived from an EMBL/GenBank/DDBJ whole genome shotgun (WGS) entry which is preliminary data.</text>
</comment>
<dbReference type="Proteomes" id="UP000244989">
    <property type="component" value="Unassembled WGS sequence"/>
</dbReference>
<evidence type="ECO:0000313" key="3">
    <source>
        <dbReference type="Proteomes" id="UP000244989"/>
    </source>
</evidence>
<evidence type="ECO:0000313" key="2">
    <source>
        <dbReference type="EMBL" id="PWC01579.1"/>
    </source>
</evidence>
<dbReference type="EMBL" id="QEEZ01000010">
    <property type="protein sequence ID" value="PWC01579.1"/>
    <property type="molecule type" value="Genomic_DNA"/>
</dbReference>
<reference evidence="3" key="1">
    <citation type="submission" date="2018-04" db="EMBL/GenBank/DDBJ databases">
        <authorList>
            <person name="Liu S."/>
            <person name="Wang Z."/>
            <person name="Li J."/>
        </authorList>
    </citation>
    <scope>NUCLEOTIDE SEQUENCE [LARGE SCALE GENOMIC DNA]</scope>
    <source>
        <strain evidence="3">2189</strain>
    </source>
</reference>
<organism evidence="2 3">
    <name type="scientific">Corynebacterium yudongzhengii</name>
    <dbReference type="NCBI Taxonomy" id="2080740"/>
    <lineage>
        <taxon>Bacteria</taxon>
        <taxon>Bacillati</taxon>
        <taxon>Actinomycetota</taxon>
        <taxon>Actinomycetes</taxon>
        <taxon>Mycobacteriales</taxon>
        <taxon>Corynebacteriaceae</taxon>
        <taxon>Corynebacterium</taxon>
    </lineage>
</organism>
<dbReference type="KEGG" id="cyz:C3B44_03810"/>
<dbReference type="RefSeq" id="WP_108431212.1">
    <property type="nucleotide sequence ID" value="NZ_CP026947.1"/>
</dbReference>
<name>A0A2U1T6G1_9CORY</name>
<evidence type="ECO:0000256" key="1">
    <source>
        <dbReference type="SAM" id="MobiDB-lite"/>
    </source>
</evidence>
<keyword evidence="3" id="KW-1185">Reference proteome</keyword>
<sequence>MVNPEEDLLIYFAPNKRSESPSPQPRRKAKPASTSQRQRRSLPDDPQHMIPLSKSKGFEVSRGGKHYKISHPAHPQVHTGMALTPSDIRWNLNFSSDIDHKFNIDLCYA</sequence>
<proteinExistence type="predicted"/>